<keyword evidence="3 4" id="KW-0574">Periplasm</keyword>
<dbReference type="HAMAP" id="MF_01332">
    <property type="entry name" value="SecM"/>
    <property type="match status" value="1"/>
</dbReference>
<reference evidence="6" key="1">
    <citation type="journal article" date="2012" name="Appl. Microbiol. Biotechnol.">
        <title>The complete genome sequence of Pantoea ananatis AJ13355, an organism with great biotechnological potential.</title>
        <authorList>
            <person name="Hara Y."/>
            <person name="Kadotani N."/>
            <person name="Izui H."/>
            <person name="Katashkina J.I."/>
            <person name="Kuvaeva T.M."/>
            <person name="Andreeva I.G."/>
            <person name="Golubeva L.I."/>
            <person name="Malko D.B."/>
            <person name="Makeev V.J."/>
            <person name="Mashko S.V."/>
            <person name="Kozlov Y.I."/>
        </authorList>
    </citation>
    <scope>NUCLEOTIDE SEQUENCE [LARGE SCALE GENOMIC DNA]</scope>
    <source>
        <strain evidence="6">AJ13355</strain>
    </source>
</reference>
<evidence type="ECO:0000313" key="5">
    <source>
        <dbReference type="EMBL" id="BAK10154.1"/>
    </source>
</evidence>
<proteinExistence type="inferred from homology"/>
<sequence length="174" mass="18914" precursor="true">MRNGTIVIGIFLRWRQIGRRYFWPHFLLGMVAASLGLPACAQTTELNTASEASASSLFIGNAVRFDHLIRLQEASRRPSFTVDYWHQHAIRTVIRHLSFTLTPQAQAEEQVHPLAAQKLALIDSLHALLTSQAAQSGIPVGLSPQPLPAAPVSSQADGHGKVHGIRAGPAPLFC</sequence>
<comment type="function">
    <text evidence="4">Regulates secA expression by translational coupling of the secM secA operon. Translational pausing at a specific Pro residue 5 residues before the end of the protein may allow disruption of a mRNA repressor helix that normally suppresses secA translation initiation.</text>
</comment>
<dbReference type="GO" id="GO:0045182">
    <property type="term" value="F:translation regulator activity"/>
    <property type="evidence" value="ECO:0007669"/>
    <property type="project" value="InterPro"/>
</dbReference>
<comment type="similarity">
    <text evidence="4">Belongs to the SecM family.</text>
</comment>
<protein>
    <recommendedName>
        <fullName evidence="4">Secretion monitor</fullName>
    </recommendedName>
</protein>
<dbReference type="Proteomes" id="UP000006690">
    <property type="component" value="Chromosome"/>
</dbReference>
<dbReference type="PATRIC" id="fig|553.3.peg.3610"/>
<dbReference type="HOGENOM" id="CLU_108853_0_0_6"/>
<dbReference type="OrthoDB" id="6495450at2"/>
<feature type="signal peptide" evidence="4">
    <location>
        <begin position="1"/>
        <end position="41"/>
    </location>
</feature>
<comment type="subcellular location">
    <subcellularLocation>
        <location evidence="4">Cytoplasm</location>
        <location evidence="4">Cytosol</location>
    </subcellularLocation>
    <subcellularLocation>
        <location evidence="4">Periplasm</location>
    </subcellularLocation>
    <text evidence="4">The active form is cytosolic, while the periplasmic form is rapidly degraded, mainly by the tail-specific protease.</text>
</comment>
<evidence type="ECO:0000313" key="6">
    <source>
        <dbReference type="Proteomes" id="UP000006690"/>
    </source>
</evidence>
<dbReference type="KEGG" id="paj:PAJ_0074"/>
<keyword evidence="2 4" id="KW-0732">Signal</keyword>
<organism evidence="5 6">
    <name type="scientific">Pantoea ananatis (strain AJ13355)</name>
    <dbReference type="NCBI Taxonomy" id="932677"/>
    <lineage>
        <taxon>Bacteria</taxon>
        <taxon>Pseudomonadati</taxon>
        <taxon>Pseudomonadota</taxon>
        <taxon>Gammaproteobacteria</taxon>
        <taxon>Enterobacterales</taxon>
        <taxon>Erwiniaceae</taxon>
        <taxon>Pantoea</taxon>
    </lineage>
</organism>
<accession>A0A0H3KSY9</accession>
<dbReference type="NCBIfam" id="NF002799">
    <property type="entry name" value="PRK02943.1-1"/>
    <property type="match status" value="1"/>
</dbReference>
<dbReference type="GO" id="GO:0005829">
    <property type="term" value="C:cytosol"/>
    <property type="evidence" value="ECO:0007669"/>
    <property type="project" value="UniProtKB-SubCell"/>
</dbReference>
<name>A0A0H3KSY9_PANAA</name>
<gene>
    <name evidence="4 5" type="primary">secM</name>
    <name evidence="5" type="ordered locus">PAJ_0074</name>
</gene>
<dbReference type="GO" id="GO:0042597">
    <property type="term" value="C:periplasmic space"/>
    <property type="evidence" value="ECO:0007669"/>
    <property type="project" value="UniProtKB-SubCell"/>
</dbReference>
<keyword evidence="1 4" id="KW-0963">Cytoplasm</keyword>
<evidence type="ECO:0000256" key="3">
    <source>
        <dbReference type="ARBA" id="ARBA00022764"/>
    </source>
</evidence>
<feature type="chain" id="PRO_5008988950" description="Secretion monitor" evidence="4">
    <location>
        <begin position="42"/>
        <end position="174"/>
    </location>
</feature>
<dbReference type="AlphaFoldDB" id="A0A0H3KSY9"/>
<dbReference type="EMBL" id="AP012032">
    <property type="protein sequence ID" value="BAK10154.1"/>
    <property type="molecule type" value="Genomic_DNA"/>
</dbReference>
<dbReference type="InterPro" id="IPR009502">
    <property type="entry name" value="SecM"/>
</dbReference>
<evidence type="ECO:0000256" key="4">
    <source>
        <dbReference type="HAMAP-Rule" id="MF_01332"/>
    </source>
</evidence>
<evidence type="ECO:0000256" key="2">
    <source>
        <dbReference type="ARBA" id="ARBA00022729"/>
    </source>
</evidence>
<dbReference type="eggNOG" id="ENOG5032VQ2">
    <property type="taxonomic scope" value="Bacteria"/>
</dbReference>
<dbReference type="Pfam" id="PF06558">
    <property type="entry name" value="SecM"/>
    <property type="match status" value="1"/>
</dbReference>
<evidence type="ECO:0000256" key="1">
    <source>
        <dbReference type="ARBA" id="ARBA00022490"/>
    </source>
</evidence>